<reference evidence="1" key="2">
    <citation type="journal article" date="2015" name="Fish Shellfish Immunol.">
        <title>Early steps in the European eel (Anguilla anguilla)-Vibrio vulnificus interaction in the gills: Role of the RtxA13 toxin.</title>
        <authorList>
            <person name="Callol A."/>
            <person name="Pajuelo D."/>
            <person name="Ebbesson L."/>
            <person name="Teles M."/>
            <person name="MacKenzie S."/>
            <person name="Amaro C."/>
        </authorList>
    </citation>
    <scope>NUCLEOTIDE SEQUENCE</scope>
</reference>
<sequence>MKCQKSERERNG</sequence>
<name>A0A0E9TZA7_ANGAN</name>
<dbReference type="EMBL" id="GBXM01049711">
    <property type="protein sequence ID" value="JAH58866.1"/>
    <property type="molecule type" value="Transcribed_RNA"/>
</dbReference>
<reference evidence="1" key="1">
    <citation type="submission" date="2014-11" db="EMBL/GenBank/DDBJ databases">
        <authorList>
            <person name="Amaro Gonzalez C."/>
        </authorList>
    </citation>
    <scope>NUCLEOTIDE SEQUENCE</scope>
</reference>
<protein>
    <submittedName>
        <fullName evidence="1">Uncharacterized protein</fullName>
    </submittedName>
</protein>
<accession>A0A0E9TZA7</accession>
<proteinExistence type="predicted"/>
<organism evidence="1">
    <name type="scientific">Anguilla anguilla</name>
    <name type="common">European freshwater eel</name>
    <name type="synonym">Muraena anguilla</name>
    <dbReference type="NCBI Taxonomy" id="7936"/>
    <lineage>
        <taxon>Eukaryota</taxon>
        <taxon>Metazoa</taxon>
        <taxon>Chordata</taxon>
        <taxon>Craniata</taxon>
        <taxon>Vertebrata</taxon>
        <taxon>Euteleostomi</taxon>
        <taxon>Actinopterygii</taxon>
        <taxon>Neopterygii</taxon>
        <taxon>Teleostei</taxon>
        <taxon>Anguilliformes</taxon>
        <taxon>Anguillidae</taxon>
        <taxon>Anguilla</taxon>
    </lineage>
</organism>
<evidence type="ECO:0000313" key="1">
    <source>
        <dbReference type="EMBL" id="JAH58866.1"/>
    </source>
</evidence>